<organism evidence="5 6">
    <name type="scientific">Pichia inconspicua</name>
    <dbReference type="NCBI Taxonomy" id="52247"/>
    <lineage>
        <taxon>Eukaryota</taxon>
        <taxon>Fungi</taxon>
        <taxon>Dikarya</taxon>
        <taxon>Ascomycota</taxon>
        <taxon>Saccharomycotina</taxon>
        <taxon>Pichiomycetes</taxon>
        <taxon>Pichiales</taxon>
        <taxon>Pichiaceae</taxon>
        <taxon>Pichia</taxon>
    </lineage>
</organism>
<feature type="domain" description="PUM-HD" evidence="4">
    <location>
        <begin position="421"/>
        <end position="834"/>
    </location>
</feature>
<proteinExistence type="predicted"/>
<dbReference type="EMBL" id="SELW01000117">
    <property type="protein sequence ID" value="TID30836.1"/>
    <property type="molecule type" value="Genomic_DNA"/>
</dbReference>
<feature type="compositionally biased region" description="Low complexity" evidence="3">
    <location>
        <begin position="42"/>
        <end position="52"/>
    </location>
</feature>
<feature type="repeat" description="Pumilio" evidence="2">
    <location>
        <begin position="516"/>
        <end position="551"/>
    </location>
</feature>
<dbReference type="Proteomes" id="UP000307173">
    <property type="component" value="Unassembled WGS sequence"/>
</dbReference>
<evidence type="ECO:0000259" key="4">
    <source>
        <dbReference type="PROSITE" id="PS50303"/>
    </source>
</evidence>
<keyword evidence="6" id="KW-1185">Reference proteome</keyword>
<dbReference type="PROSITE" id="PS50302">
    <property type="entry name" value="PUM"/>
    <property type="match status" value="2"/>
</dbReference>
<keyword evidence="1" id="KW-0677">Repeat</keyword>
<dbReference type="SMART" id="SM00025">
    <property type="entry name" value="Pumilio"/>
    <property type="match status" value="6"/>
</dbReference>
<dbReference type="InterPro" id="IPR001313">
    <property type="entry name" value="Pumilio_RNA-bd_rpt"/>
</dbReference>
<dbReference type="PANTHER" id="PTHR47093">
    <property type="entry name" value="PROTEIN JSN1-RELATED"/>
    <property type="match status" value="1"/>
</dbReference>
<dbReference type="PANTHER" id="PTHR47093:SF1">
    <property type="entry name" value="PROTEIN JSN1-RELATED"/>
    <property type="match status" value="1"/>
</dbReference>
<dbReference type="OrthoDB" id="2017782at2759"/>
<dbReference type="SUPFAM" id="SSF48371">
    <property type="entry name" value="ARM repeat"/>
    <property type="match status" value="1"/>
</dbReference>
<comment type="caution">
    <text evidence="5">The sequence shown here is derived from an EMBL/GenBank/DDBJ whole genome shotgun (WGS) entry which is preliminary data.</text>
</comment>
<evidence type="ECO:0000256" key="1">
    <source>
        <dbReference type="ARBA" id="ARBA00022737"/>
    </source>
</evidence>
<dbReference type="InterPro" id="IPR011989">
    <property type="entry name" value="ARM-like"/>
</dbReference>
<evidence type="ECO:0000256" key="2">
    <source>
        <dbReference type="PROSITE-ProRule" id="PRU00317"/>
    </source>
</evidence>
<evidence type="ECO:0000313" key="6">
    <source>
        <dbReference type="Proteomes" id="UP000307173"/>
    </source>
</evidence>
<feature type="region of interest" description="Disordered" evidence="3">
    <location>
        <begin position="845"/>
        <end position="879"/>
    </location>
</feature>
<feature type="repeat" description="Pumilio" evidence="2">
    <location>
        <begin position="478"/>
        <end position="515"/>
    </location>
</feature>
<protein>
    <recommendedName>
        <fullName evidence="4">PUM-HD domain-containing protein</fullName>
    </recommendedName>
</protein>
<dbReference type="InterPro" id="IPR033133">
    <property type="entry name" value="PUM-HD"/>
</dbReference>
<dbReference type="AlphaFoldDB" id="A0A4T0X5S7"/>
<gene>
    <name evidence="5" type="ORF">CANINC_000572</name>
</gene>
<reference evidence="5 6" key="1">
    <citation type="journal article" date="2019" name="Front. Genet.">
        <title>Whole-Genome Sequencing of the Opportunistic Yeast Pathogen Candida inconspicua Uncovers Its Hybrid Origin.</title>
        <authorList>
            <person name="Mixao V."/>
            <person name="Hansen A.P."/>
            <person name="Saus E."/>
            <person name="Boekhout T."/>
            <person name="Lass-Florl C."/>
            <person name="Gabaldon T."/>
        </authorList>
    </citation>
    <scope>NUCLEOTIDE SEQUENCE [LARGE SCALE GENOMIC DNA]</scope>
    <source>
        <strain evidence="5 6">CBS 180</strain>
    </source>
</reference>
<sequence length="984" mass="109119">MLPTSSNSTSPPDISPHPSSSATSAIGSRTRHRSGTLPTSLPVSNSSHKTSSPTPPPITPPTLASTPASRLRSLSNTIWNDDLNSNPNLNSSFHPQLTHLNPLPPIDDFNAFARPRSQTYAATLQPNNLNNLQFLQQQQQQQQVQQQQQQQIAQAQYRNQFPPSIARGSSFSFSNTLQLPLPTAPILQDNIPENAITLTSSHTNQLLGPTNTLLFIHIPKDPHITNSKNFYPILKKFGPILSIRTIVCNDTLDLVLIVEFHDLESSINCKSSLQNCELYPGMKCSIAFAKILSQSHQPLPTSSNSISTTASITTPANGPAIATAPSLTPTHTYSSNPLDALNMQINSLKSHDIIIPNILTPNNSNSINNNGTSTPAKISLEPETPYFTITSLNDRISSFKKIQNHILSQFPNLLSDTQMENANSLLANALQYSSIKASNLGPLPPQVSNKLFDNPSLRELRKQLDSNSLSNLQIEETALAMDSELPELASDYLGNTIVQKLLDTVGPVVRDNMVTKLIPYLSQMSAHKNGTWAAQKLINTVQNEKEMQLVSKSLTPYAVHLFNDTYANYVIHGVLKFNYPYSNFIFESLICCFLDISFNRFGARAARTCLETIESDSKINEKIQNEVILLIIIAILTWCFELMSDVNGSLLITWFLETCQFLDNKHLFLSYVLTHEDEFTDGEITTENKESDDLLTNDELEILKHSEKFIKLCTLKLGTLSILKILNYRTDLAARDLILSKIFGPDIFNNDLNFETKNQSSIDEFILKAILLDLKPDSIPTGSNHGANLIHKILSIPTLDPIVKMRIIHKIKLILTDIISEYGSNITNNSIRRLAEECGIRGFQSRSSRNSFSNGNTLANLNSWKSRSRSNSNITNGDNSPALYAANNSINKNIDYDILLRQQLDELSLNNTQNVVNNNIMGMNMNNNNMNGMGMSMSMGMNNMNMNSMGMMMNMNPNANNTNYMMNFNNGSVPNNGNAGANQN</sequence>
<dbReference type="InterPro" id="IPR052645">
    <property type="entry name" value="Pumilio_domain_protein"/>
</dbReference>
<evidence type="ECO:0000313" key="5">
    <source>
        <dbReference type="EMBL" id="TID30836.1"/>
    </source>
</evidence>
<feature type="compositionally biased region" description="Low complexity" evidence="3">
    <location>
        <begin position="8"/>
        <end position="21"/>
    </location>
</feature>
<name>A0A4T0X5S7_9ASCO</name>
<dbReference type="STRING" id="52247.A0A4T0X5S7"/>
<dbReference type="InterPro" id="IPR016024">
    <property type="entry name" value="ARM-type_fold"/>
</dbReference>
<evidence type="ECO:0000256" key="3">
    <source>
        <dbReference type="SAM" id="MobiDB-lite"/>
    </source>
</evidence>
<dbReference type="Gene3D" id="1.25.10.10">
    <property type="entry name" value="Leucine-rich Repeat Variant"/>
    <property type="match status" value="1"/>
</dbReference>
<feature type="compositionally biased region" description="Low complexity" evidence="3">
    <location>
        <begin position="845"/>
        <end position="873"/>
    </location>
</feature>
<dbReference type="GO" id="GO:0003729">
    <property type="term" value="F:mRNA binding"/>
    <property type="evidence" value="ECO:0007669"/>
    <property type="project" value="UniProtKB-ARBA"/>
</dbReference>
<dbReference type="PROSITE" id="PS50303">
    <property type="entry name" value="PUM_HD"/>
    <property type="match status" value="1"/>
</dbReference>
<accession>A0A4T0X5S7</accession>
<feature type="region of interest" description="Disordered" evidence="3">
    <location>
        <begin position="1"/>
        <end position="69"/>
    </location>
</feature>
<dbReference type="GO" id="GO:0000288">
    <property type="term" value="P:nuclear-transcribed mRNA catabolic process, deadenylation-dependent decay"/>
    <property type="evidence" value="ECO:0007669"/>
    <property type="project" value="TreeGrafter"/>
</dbReference>